<evidence type="ECO:0000313" key="7">
    <source>
        <dbReference type="Proteomes" id="UP000030746"/>
    </source>
</evidence>
<dbReference type="Proteomes" id="UP000030746">
    <property type="component" value="Unassembled WGS sequence"/>
</dbReference>
<dbReference type="OMA" id="PNDATIM"/>
<evidence type="ECO:0000259" key="5">
    <source>
        <dbReference type="Pfam" id="PF24784"/>
    </source>
</evidence>
<dbReference type="RefSeq" id="XP_009057384.1">
    <property type="nucleotide sequence ID" value="XM_009059136.1"/>
</dbReference>
<dbReference type="AlphaFoldDB" id="V4BSQ6"/>
<reference evidence="6 7" key="1">
    <citation type="journal article" date="2013" name="Nature">
        <title>Insights into bilaterian evolution from three spiralian genomes.</title>
        <authorList>
            <person name="Simakov O."/>
            <person name="Marletaz F."/>
            <person name="Cho S.J."/>
            <person name="Edsinger-Gonzales E."/>
            <person name="Havlak P."/>
            <person name="Hellsten U."/>
            <person name="Kuo D.H."/>
            <person name="Larsson T."/>
            <person name="Lv J."/>
            <person name="Arendt D."/>
            <person name="Savage R."/>
            <person name="Osoegawa K."/>
            <person name="de Jong P."/>
            <person name="Grimwood J."/>
            <person name="Chapman J.A."/>
            <person name="Shapiro H."/>
            <person name="Aerts A."/>
            <person name="Otillar R.P."/>
            <person name="Terry A.Y."/>
            <person name="Boore J.L."/>
            <person name="Grigoriev I.V."/>
            <person name="Lindberg D.R."/>
            <person name="Seaver E.C."/>
            <person name="Weisblat D.A."/>
            <person name="Putnam N.H."/>
            <person name="Rokhsar D.S."/>
        </authorList>
    </citation>
    <scope>NUCLEOTIDE SEQUENCE [LARGE SCALE GENOMIC DNA]</scope>
</reference>
<dbReference type="Gene3D" id="2.60.120.230">
    <property type="match status" value="1"/>
</dbReference>
<dbReference type="InterPro" id="IPR024548">
    <property type="entry name" value="Cu2_monoox_C"/>
</dbReference>
<dbReference type="GO" id="GO:0005507">
    <property type="term" value="F:copper ion binding"/>
    <property type="evidence" value="ECO:0007669"/>
    <property type="project" value="InterPro"/>
</dbReference>
<dbReference type="InterPro" id="IPR000323">
    <property type="entry name" value="Cu2_ascorb_mOase_N"/>
</dbReference>
<evidence type="ECO:0000256" key="2">
    <source>
        <dbReference type="ARBA" id="ARBA00023180"/>
    </source>
</evidence>
<dbReference type="HOGENOM" id="CLU_021997_0_0_1"/>
<feature type="domain" description="Temptin Cys/Cys disulfide" evidence="5">
    <location>
        <begin position="27"/>
        <end position="124"/>
    </location>
</feature>
<name>V4BSQ6_LOTGI</name>
<evidence type="ECO:0000259" key="4">
    <source>
        <dbReference type="Pfam" id="PF03712"/>
    </source>
</evidence>
<protein>
    <recommendedName>
        <fullName evidence="8">DOMON domain-containing protein</fullName>
    </recommendedName>
</protein>
<evidence type="ECO:0008006" key="8">
    <source>
        <dbReference type="Google" id="ProtNLM"/>
    </source>
</evidence>
<dbReference type="EMBL" id="KB202163">
    <property type="protein sequence ID" value="ESO92084.1"/>
    <property type="molecule type" value="Genomic_DNA"/>
</dbReference>
<keyword evidence="1" id="KW-1015">Disulfide bond</keyword>
<dbReference type="SUPFAM" id="SSF49742">
    <property type="entry name" value="PHM/PNGase F"/>
    <property type="match status" value="2"/>
</dbReference>
<dbReference type="GeneID" id="20244923"/>
<sequence length="581" mass="65318">MMVDLKMGRNMYVAILFIACSVITTVYGYGAYRDQIPNGNNVPHPCKPNYKWNGVGHRNVDGGGNRNPFGVDFAAANRKWTTTLCQKDSDGDGKSNGEELGDPNCVWTAGGVPSSTENLSHPGVCEPVDDVKCKDQSDWVNEACEYDTFDCTGIKEQGVKQMSFRFPPTTVPAKETTYMCMEFELDVSDDFHLIATEPIINNTNVMHHAVVFGCVDGIRDTIRNNTHECGMVASRKCSQILSIWTLGSSGECFHDKVGFRIGNNGYKRVALQFHWNNPSLVDNYIDESGMILYYTANKRENDAGILTIGADYLNIPPLTASTEQTSVCPGSCSKNFMNGTVYVVSAFNHMHYLGKSQKIELFRNGVKIQDITNDPVYNYDSPIVHEKVTAIEVRPGDTLSTTCTFDSRSRNTTTYFGDATSAEMCYGFITYYPKKNLDKDFCTAWETLPKCFFEGDLSMDTEFYKGCDVFSFRSASNVESFNFTGLFNICNASCESDCKRYIDSMFEHPCMIDAQLQSYFLQFWTMYKYNRLTDLLKACYPDGTPTLPPITVSPTEENYGCIRRPTGVVFLMIVLSFFFYF</sequence>
<proteinExistence type="predicted"/>
<dbReference type="PROSITE" id="PS51257">
    <property type="entry name" value="PROKAR_LIPOPROTEIN"/>
    <property type="match status" value="1"/>
</dbReference>
<dbReference type="InterPro" id="IPR008977">
    <property type="entry name" value="PHM/PNGase_F_dom_sf"/>
</dbReference>
<keyword evidence="7" id="KW-1185">Reference proteome</keyword>
<dbReference type="InterPro" id="IPR036939">
    <property type="entry name" value="Cu2_ascorb_mOase_N_sf"/>
</dbReference>
<dbReference type="KEGG" id="lgi:LOTGIDRAFT_191156"/>
<dbReference type="Pfam" id="PF01082">
    <property type="entry name" value="Cu2_monooxygen"/>
    <property type="match status" value="1"/>
</dbReference>
<feature type="domain" description="Copper type II ascorbate-dependent monooxygenase C-terminal" evidence="4">
    <location>
        <begin position="302"/>
        <end position="443"/>
    </location>
</feature>
<dbReference type="STRING" id="225164.V4BSQ6"/>
<keyword evidence="2" id="KW-0325">Glycoprotein</keyword>
<dbReference type="Pfam" id="PF03712">
    <property type="entry name" value="Cu2_monoox_C"/>
    <property type="match status" value="1"/>
</dbReference>
<evidence type="ECO:0000259" key="3">
    <source>
        <dbReference type="Pfam" id="PF01082"/>
    </source>
</evidence>
<dbReference type="OrthoDB" id="129121at2759"/>
<gene>
    <name evidence="6" type="ORF">LOTGIDRAFT_191156</name>
</gene>
<dbReference type="Pfam" id="PF24784">
    <property type="entry name" value="Temptin_C"/>
    <property type="match status" value="1"/>
</dbReference>
<organism evidence="6 7">
    <name type="scientific">Lottia gigantea</name>
    <name type="common">Giant owl limpet</name>
    <dbReference type="NCBI Taxonomy" id="225164"/>
    <lineage>
        <taxon>Eukaryota</taxon>
        <taxon>Metazoa</taxon>
        <taxon>Spiralia</taxon>
        <taxon>Lophotrochozoa</taxon>
        <taxon>Mollusca</taxon>
        <taxon>Gastropoda</taxon>
        <taxon>Patellogastropoda</taxon>
        <taxon>Lottioidea</taxon>
        <taxon>Lottiidae</taxon>
        <taxon>Lottia</taxon>
    </lineage>
</organism>
<dbReference type="InterPro" id="IPR014784">
    <property type="entry name" value="Cu2_ascorb_mOase-like_C"/>
</dbReference>
<dbReference type="InterPro" id="IPR057626">
    <property type="entry name" value="S-S_Temptin"/>
</dbReference>
<feature type="domain" description="Copper type II ascorbate-dependent monooxygenase N-terminal" evidence="3">
    <location>
        <begin position="164"/>
        <end position="280"/>
    </location>
</feature>
<evidence type="ECO:0000313" key="6">
    <source>
        <dbReference type="EMBL" id="ESO92084.1"/>
    </source>
</evidence>
<dbReference type="GO" id="GO:0004500">
    <property type="term" value="F:dopamine beta-monooxygenase activity"/>
    <property type="evidence" value="ECO:0007669"/>
    <property type="project" value="InterPro"/>
</dbReference>
<accession>V4BSQ6</accession>
<dbReference type="Gene3D" id="2.60.120.310">
    <property type="entry name" value="Copper type II, ascorbate-dependent monooxygenase, N-terminal domain"/>
    <property type="match status" value="1"/>
</dbReference>
<dbReference type="CTD" id="20244923"/>
<dbReference type="PANTHER" id="PTHR10157">
    <property type="entry name" value="DOPAMINE BETA HYDROXYLASE RELATED"/>
    <property type="match status" value="1"/>
</dbReference>
<evidence type="ECO:0000256" key="1">
    <source>
        <dbReference type="ARBA" id="ARBA00023157"/>
    </source>
</evidence>
<dbReference type="PANTHER" id="PTHR10157:SF23">
    <property type="entry name" value="MOXD1 HOMOLOG 1"/>
    <property type="match status" value="1"/>
</dbReference>
<dbReference type="InterPro" id="IPR000945">
    <property type="entry name" value="DBH-like"/>
</dbReference>